<dbReference type="Pfam" id="PF02171">
    <property type="entry name" value="Piwi"/>
    <property type="match status" value="1"/>
</dbReference>
<organism evidence="2 3">
    <name type="scientific">Cannabis sativa</name>
    <name type="common">Hemp</name>
    <name type="synonym">Marijuana</name>
    <dbReference type="NCBI Taxonomy" id="3483"/>
    <lineage>
        <taxon>Eukaryota</taxon>
        <taxon>Viridiplantae</taxon>
        <taxon>Streptophyta</taxon>
        <taxon>Embryophyta</taxon>
        <taxon>Tracheophyta</taxon>
        <taxon>Spermatophyta</taxon>
        <taxon>Magnoliopsida</taxon>
        <taxon>eudicotyledons</taxon>
        <taxon>Gunneridae</taxon>
        <taxon>Pentapetalae</taxon>
        <taxon>rosids</taxon>
        <taxon>fabids</taxon>
        <taxon>Rosales</taxon>
        <taxon>Cannabaceae</taxon>
        <taxon>Cannabis</taxon>
    </lineage>
</organism>
<evidence type="ECO:0000259" key="1">
    <source>
        <dbReference type="Pfam" id="PF02171"/>
    </source>
</evidence>
<proteinExistence type="predicted"/>
<dbReference type="InterPro" id="IPR003165">
    <property type="entry name" value="Piwi"/>
</dbReference>
<sequence>MLFESYKCKHKEVTTRLELSGPSTLHIPTRFSFKDISPPISLITHPKEEIHVEELGGLTSRQDGLRGSSYTSNVSFESFNSQHLFQPSYGPDVKFLNHPLFQISYLGLSPRWAKVLVNTMNTWRIHPHDWSWVFQYSTEDLHEATLNYSTWGTSRPTHYHVLYDENKFNADDLQSMQVAKPICVFSSCDEVPLAYYAHLVAFRARDYIDRDGNIPAIHDNVKNLMSMCMQAPPAYYAHLAAFRTQHCIDRDGSLPTIHDNVKNLMFYVGSKLVPLALLVSPPMSSIPTIDLAINAEDET</sequence>
<dbReference type="Gene3D" id="3.30.420.10">
    <property type="entry name" value="Ribonuclease H-like superfamily/Ribonuclease H"/>
    <property type="match status" value="2"/>
</dbReference>
<dbReference type="GO" id="GO:0003676">
    <property type="term" value="F:nucleic acid binding"/>
    <property type="evidence" value="ECO:0007669"/>
    <property type="project" value="InterPro"/>
</dbReference>
<gene>
    <name evidence="2" type="ORF">F8388_026936</name>
</gene>
<evidence type="ECO:0000313" key="2">
    <source>
        <dbReference type="EMBL" id="KAF4389207.1"/>
    </source>
</evidence>
<protein>
    <recommendedName>
        <fullName evidence="1">Piwi domain-containing protein</fullName>
    </recommendedName>
</protein>
<dbReference type="SUPFAM" id="SSF53098">
    <property type="entry name" value="Ribonuclease H-like"/>
    <property type="match status" value="1"/>
</dbReference>
<dbReference type="InterPro" id="IPR012337">
    <property type="entry name" value="RNaseH-like_sf"/>
</dbReference>
<dbReference type="AlphaFoldDB" id="A0A7J6H1Z1"/>
<dbReference type="Proteomes" id="UP000525078">
    <property type="component" value="Unassembled WGS sequence"/>
</dbReference>
<reference evidence="2 3" key="1">
    <citation type="journal article" date="2020" name="bioRxiv">
        <title>Sequence and annotation of 42 cannabis genomes reveals extensive copy number variation in cannabinoid synthesis and pathogen resistance genes.</title>
        <authorList>
            <person name="Mckernan K.J."/>
            <person name="Helbert Y."/>
            <person name="Kane L.T."/>
            <person name="Ebling H."/>
            <person name="Zhang L."/>
            <person name="Liu B."/>
            <person name="Eaton Z."/>
            <person name="Mclaughlin S."/>
            <person name="Kingan S."/>
            <person name="Baybayan P."/>
            <person name="Concepcion G."/>
            <person name="Jordan M."/>
            <person name="Riva A."/>
            <person name="Barbazuk W."/>
            <person name="Harkins T."/>
        </authorList>
    </citation>
    <scope>NUCLEOTIDE SEQUENCE [LARGE SCALE GENOMIC DNA]</scope>
    <source>
        <strain evidence="3">cv. Jamaican Lion 4</strain>
        <tissue evidence="2">Leaf</tissue>
    </source>
</reference>
<dbReference type="PANTHER" id="PTHR22891">
    <property type="entry name" value="EUKARYOTIC TRANSLATION INITIATION FACTOR 2C"/>
    <property type="match status" value="1"/>
</dbReference>
<feature type="domain" description="Piwi" evidence="1">
    <location>
        <begin position="148"/>
        <end position="208"/>
    </location>
</feature>
<name>A0A7J6H1Z1_CANSA</name>
<evidence type="ECO:0000313" key="3">
    <source>
        <dbReference type="Proteomes" id="UP000525078"/>
    </source>
</evidence>
<accession>A0A7J6H1Z1</accession>
<dbReference type="EMBL" id="JAATIP010000032">
    <property type="protein sequence ID" value="KAF4389207.1"/>
    <property type="molecule type" value="Genomic_DNA"/>
</dbReference>
<dbReference type="InterPro" id="IPR036397">
    <property type="entry name" value="RNaseH_sf"/>
</dbReference>
<comment type="caution">
    <text evidence="2">The sequence shown here is derived from an EMBL/GenBank/DDBJ whole genome shotgun (WGS) entry which is preliminary data.</text>
</comment>